<dbReference type="Proteomes" id="UP001162992">
    <property type="component" value="Chromosome 8"/>
</dbReference>
<reference evidence="2" key="1">
    <citation type="journal article" date="2024" name="Proc. Natl. Acad. Sci. U.S.A.">
        <title>Extraordinary preservation of gene collinearity over three hundred million years revealed in homosporous lycophytes.</title>
        <authorList>
            <person name="Li C."/>
            <person name="Wickell D."/>
            <person name="Kuo L.Y."/>
            <person name="Chen X."/>
            <person name="Nie B."/>
            <person name="Liao X."/>
            <person name="Peng D."/>
            <person name="Ji J."/>
            <person name="Jenkins J."/>
            <person name="Williams M."/>
            <person name="Shu S."/>
            <person name="Plott C."/>
            <person name="Barry K."/>
            <person name="Rajasekar S."/>
            <person name="Grimwood J."/>
            <person name="Han X."/>
            <person name="Sun S."/>
            <person name="Hou Z."/>
            <person name="He W."/>
            <person name="Dai G."/>
            <person name="Sun C."/>
            <person name="Schmutz J."/>
            <person name="Leebens-Mack J.H."/>
            <person name="Li F.W."/>
            <person name="Wang L."/>
        </authorList>
    </citation>
    <scope>NUCLEOTIDE SEQUENCE [LARGE SCALE GENOMIC DNA]</scope>
    <source>
        <strain evidence="2">cv. PW_Plant_1</strain>
    </source>
</reference>
<accession>A0ACC2CU80</accession>
<dbReference type="EMBL" id="CM055099">
    <property type="protein sequence ID" value="KAJ7545608.1"/>
    <property type="molecule type" value="Genomic_DNA"/>
</dbReference>
<sequence>MAELRKNPLSHRWVIFSAHRGKRPSDFRNHGDESEAAGNAGRQGSCAFCLGHEHETGAEMLAFRASNQPNAPDWRVRVAMNIYPALSCDPKHWSGGSSSEEPYEGCFFKGLGSHEVVIETPDHATRFHDLPVSHVEEILKAFKSRMLHFREGKLFKYCQAFKNQGGSAGASMRHSHSQLIALPIVPKDITEEVHCAKMYFEQHQRCLLCDIVANELEKNVRVVGAFTHFVVLSPYAASFPYESWIVPVKHSSNFENINDIEVQDLAGILKSVITKFNVLFDFPPYNYTIQTAPLQESWDFSYFHWYIRVIPHLTTLAGFELATGCHINPVVPEQAAQLLQLIPAHSSKS</sequence>
<proteinExistence type="predicted"/>
<protein>
    <submittedName>
        <fullName evidence="1">Uncharacterized protein</fullName>
    </submittedName>
</protein>
<name>A0ACC2CU80_DIPCM</name>
<comment type="caution">
    <text evidence="1">The sequence shown here is derived from an EMBL/GenBank/DDBJ whole genome shotgun (WGS) entry which is preliminary data.</text>
</comment>
<organism evidence="1 2">
    <name type="scientific">Diphasiastrum complanatum</name>
    <name type="common">Issler's clubmoss</name>
    <name type="synonym">Lycopodium complanatum</name>
    <dbReference type="NCBI Taxonomy" id="34168"/>
    <lineage>
        <taxon>Eukaryota</taxon>
        <taxon>Viridiplantae</taxon>
        <taxon>Streptophyta</taxon>
        <taxon>Embryophyta</taxon>
        <taxon>Tracheophyta</taxon>
        <taxon>Lycopodiopsida</taxon>
        <taxon>Lycopodiales</taxon>
        <taxon>Lycopodiaceae</taxon>
        <taxon>Lycopodioideae</taxon>
        <taxon>Diphasiastrum</taxon>
    </lineage>
</organism>
<gene>
    <name evidence="1" type="ORF">O6H91_08G003400</name>
</gene>
<evidence type="ECO:0000313" key="1">
    <source>
        <dbReference type="EMBL" id="KAJ7545608.1"/>
    </source>
</evidence>
<keyword evidence="2" id="KW-1185">Reference proteome</keyword>
<evidence type="ECO:0000313" key="2">
    <source>
        <dbReference type="Proteomes" id="UP001162992"/>
    </source>
</evidence>